<accession>A0A8T2QUC1</accession>
<keyword evidence="5" id="KW-0966">Cell projection</keyword>
<sequence>MTKQELFLKHGNTRPLPKPVTYKFDSPVPKYMIAETETKRKVQGPMNGVKEDSDTVVLTAGDVHRIKNSSLILTAEDIARRRKEQYDERMRNSAIATQRKAMMLKMEADRKKKVGALTETERLRKEKDALILENAHKKWEDEIDQVKKMNSMVLYAKTATIRDGQKHEKTDKLAEEKDYNDKMHGIMMMRVQKEEDIEREREDTRAKARLEGAQTLRKQIAEAEEQRRIAEEVKELEGKRMLQEIEKQRLEDLQAAQRKYEAGQQLYAEIMKFNEDQIAHKKHLVELDKEETEKINLYVYMKDRKEQEYQEELNRQRKFKEMETARLRAMQEKAQDKQAQLDELRAQRVQEALEREWRMKEKAEAERLKRINEDIAKAREDQKLLKMKRLADQAKQEQAEFYRVMKEQQEAVRAIKAEEEKVRIRNYQNRDEILRQIQKHKEERERERKMELEYGERIRLRAKAELEILEAIKARKLKELQGEGVPEKYQAELARKKVANM</sequence>
<evidence type="ECO:0000256" key="2">
    <source>
        <dbReference type="ARBA" id="ARBA00022846"/>
    </source>
</evidence>
<evidence type="ECO:0000259" key="9">
    <source>
        <dbReference type="Pfam" id="PF13868"/>
    </source>
</evidence>
<evidence type="ECO:0000313" key="11">
    <source>
        <dbReference type="Proteomes" id="UP000825935"/>
    </source>
</evidence>
<evidence type="ECO:0000256" key="5">
    <source>
        <dbReference type="ARBA" id="ARBA00023273"/>
    </source>
</evidence>
<organism evidence="10 11">
    <name type="scientific">Ceratopteris richardii</name>
    <name type="common">Triangle waterfern</name>
    <dbReference type="NCBI Taxonomy" id="49495"/>
    <lineage>
        <taxon>Eukaryota</taxon>
        <taxon>Viridiplantae</taxon>
        <taxon>Streptophyta</taxon>
        <taxon>Embryophyta</taxon>
        <taxon>Tracheophyta</taxon>
        <taxon>Polypodiopsida</taxon>
        <taxon>Polypodiidae</taxon>
        <taxon>Polypodiales</taxon>
        <taxon>Pteridineae</taxon>
        <taxon>Pteridaceae</taxon>
        <taxon>Parkerioideae</taxon>
        <taxon>Ceratopteris</taxon>
    </lineage>
</organism>
<dbReference type="PANTHER" id="PTHR15504:SF0">
    <property type="entry name" value="CILIA- AND FLAGELLA-ASSOCIATED PROTEIN 45"/>
    <property type="match status" value="1"/>
</dbReference>
<dbReference type="OMA" id="WGHKPET"/>
<evidence type="ECO:0000256" key="3">
    <source>
        <dbReference type="ARBA" id="ARBA00023054"/>
    </source>
</evidence>
<feature type="coiled-coil region" evidence="8">
    <location>
        <begin position="213"/>
        <end position="253"/>
    </location>
</feature>
<dbReference type="GO" id="GO:0031514">
    <property type="term" value="C:motile cilium"/>
    <property type="evidence" value="ECO:0007669"/>
    <property type="project" value="UniProtKB-SubCell"/>
</dbReference>
<feature type="coiled-coil region" evidence="8">
    <location>
        <begin position="302"/>
        <end position="450"/>
    </location>
</feature>
<evidence type="ECO:0000256" key="6">
    <source>
        <dbReference type="ARBA" id="ARBA00034116"/>
    </source>
</evidence>
<comment type="similarity">
    <text evidence="6">Belongs to the CFAP45 family.</text>
</comment>
<comment type="caution">
    <text evidence="10">The sequence shown here is derived from an EMBL/GenBank/DDBJ whole genome shotgun (WGS) entry which is preliminary data.</text>
</comment>
<keyword evidence="3 8" id="KW-0175">Coiled coil</keyword>
<name>A0A8T2QUC1_CERRI</name>
<dbReference type="OrthoDB" id="1902038at2759"/>
<proteinExistence type="inferred from homology"/>
<feature type="domain" description="Trichohyalin-plectin-homology" evidence="9">
    <location>
        <begin position="141"/>
        <end position="487"/>
    </location>
</feature>
<evidence type="ECO:0000256" key="4">
    <source>
        <dbReference type="ARBA" id="ARBA00023069"/>
    </source>
</evidence>
<evidence type="ECO:0000313" key="10">
    <source>
        <dbReference type="EMBL" id="KAH7286943.1"/>
    </source>
</evidence>
<evidence type="ECO:0000256" key="1">
    <source>
        <dbReference type="ARBA" id="ARBA00004230"/>
    </source>
</evidence>
<keyword evidence="2" id="KW-0282">Flagellum</keyword>
<dbReference type="AlphaFoldDB" id="A0A8T2QUC1"/>
<evidence type="ECO:0000256" key="7">
    <source>
        <dbReference type="ARBA" id="ARBA00034142"/>
    </source>
</evidence>
<gene>
    <name evidence="10" type="ORF">KP509_32G028900</name>
</gene>
<reference evidence="10" key="1">
    <citation type="submission" date="2021-08" db="EMBL/GenBank/DDBJ databases">
        <title>WGS assembly of Ceratopteris richardii.</title>
        <authorList>
            <person name="Marchant D.B."/>
            <person name="Chen G."/>
            <person name="Jenkins J."/>
            <person name="Shu S."/>
            <person name="Leebens-Mack J."/>
            <person name="Grimwood J."/>
            <person name="Schmutz J."/>
            <person name="Soltis P."/>
            <person name="Soltis D."/>
            <person name="Chen Z.-H."/>
        </authorList>
    </citation>
    <scope>NUCLEOTIDE SEQUENCE</scope>
    <source>
        <strain evidence="10">Whitten #5841</strain>
        <tissue evidence="10">Leaf</tissue>
    </source>
</reference>
<keyword evidence="4" id="KW-0969">Cilium</keyword>
<comment type="subcellular location">
    <subcellularLocation>
        <location evidence="1">Cell projection</location>
        <location evidence="1">Cilium</location>
        <location evidence="1">Flagellum</location>
    </subcellularLocation>
</comment>
<protein>
    <recommendedName>
        <fullName evidence="7">Cilia- and flagella-associated protein 45</fullName>
    </recommendedName>
</protein>
<dbReference type="InterPro" id="IPR043597">
    <property type="entry name" value="TPH_dom"/>
</dbReference>
<dbReference type="PANTHER" id="PTHR15504">
    <property type="entry name" value="NASOPHARYNGEAL EPITHELIUM SPECIFIC PROTEIN 1"/>
    <property type="match status" value="1"/>
</dbReference>
<keyword evidence="11" id="KW-1185">Reference proteome</keyword>
<dbReference type="EMBL" id="CM035437">
    <property type="protein sequence ID" value="KAH7286943.1"/>
    <property type="molecule type" value="Genomic_DNA"/>
</dbReference>
<evidence type="ECO:0000256" key="8">
    <source>
        <dbReference type="SAM" id="Coils"/>
    </source>
</evidence>
<dbReference type="Proteomes" id="UP000825935">
    <property type="component" value="Chromosome 32"/>
</dbReference>
<dbReference type="InterPro" id="IPR033253">
    <property type="entry name" value="CFAP45"/>
</dbReference>
<dbReference type="Pfam" id="PF13868">
    <property type="entry name" value="TPH"/>
    <property type="match status" value="1"/>
</dbReference>